<evidence type="ECO:0000256" key="14">
    <source>
        <dbReference type="SAM" id="MobiDB-lite"/>
    </source>
</evidence>
<feature type="active site" description="N6-GMP-lysine intermediate" evidence="12">
    <location>
        <position position="308"/>
    </location>
</feature>
<evidence type="ECO:0000256" key="3">
    <source>
        <dbReference type="ARBA" id="ARBA00022679"/>
    </source>
</evidence>
<dbReference type="OrthoDB" id="200924at2759"/>
<dbReference type="GO" id="GO:0004484">
    <property type="term" value="F:mRNA guanylyltransferase activity"/>
    <property type="evidence" value="ECO:0007669"/>
    <property type="project" value="UniProtKB-UniRule"/>
</dbReference>
<dbReference type="Pfam" id="PF00782">
    <property type="entry name" value="DSPc"/>
    <property type="match status" value="1"/>
</dbReference>
<keyword evidence="2 10" id="KW-0507">mRNA processing</keyword>
<feature type="active site" description="Phosphocysteine intermediate" evidence="11">
    <location>
        <position position="146"/>
    </location>
</feature>
<comment type="subcellular location">
    <subcellularLocation>
        <location evidence="1 10">Nucleus</location>
    </subcellularLocation>
</comment>
<evidence type="ECO:0000256" key="2">
    <source>
        <dbReference type="ARBA" id="ARBA00022664"/>
    </source>
</evidence>
<keyword evidence="10" id="KW-0378">Hydrolase</keyword>
<evidence type="ECO:0000256" key="6">
    <source>
        <dbReference type="ARBA" id="ARBA00023042"/>
    </source>
</evidence>
<feature type="binding site" evidence="13">
    <location>
        <position position="329"/>
    </location>
    <ligand>
        <name>GTP</name>
        <dbReference type="ChEBI" id="CHEBI:37565"/>
    </ligand>
</feature>
<keyword evidence="5 10" id="KW-0547">Nucleotide-binding</keyword>
<dbReference type="GO" id="GO:0004651">
    <property type="term" value="F:polynucleotide 5'-phosphatase activity"/>
    <property type="evidence" value="ECO:0007669"/>
    <property type="project" value="UniProtKB-UniRule"/>
</dbReference>
<evidence type="ECO:0000256" key="9">
    <source>
        <dbReference type="ARBA" id="ARBA00044624"/>
    </source>
</evidence>
<dbReference type="Gene3D" id="3.90.190.10">
    <property type="entry name" value="Protein tyrosine phosphatase superfamily"/>
    <property type="match status" value="1"/>
</dbReference>
<dbReference type="Pfam" id="PF03919">
    <property type="entry name" value="mRNA_cap_C"/>
    <property type="match status" value="1"/>
</dbReference>
<dbReference type="Gene3D" id="4.10.87.10">
    <property type="entry name" value="mRNA Capping Enzyme, domain 3"/>
    <property type="match status" value="1"/>
</dbReference>
<dbReference type="SUPFAM" id="SSF52799">
    <property type="entry name" value="(Phosphotyrosine protein) phosphatases II"/>
    <property type="match status" value="1"/>
</dbReference>
<dbReference type="SUPFAM" id="SSF50249">
    <property type="entry name" value="Nucleic acid-binding proteins"/>
    <property type="match status" value="1"/>
</dbReference>
<keyword evidence="3 10" id="KW-0808">Transferase</keyword>
<evidence type="ECO:0000256" key="5">
    <source>
        <dbReference type="ARBA" id="ARBA00022741"/>
    </source>
</evidence>
<dbReference type="InterPro" id="IPR000340">
    <property type="entry name" value="Dual-sp_phosphatase_cat-dom"/>
</dbReference>
<evidence type="ECO:0000256" key="4">
    <source>
        <dbReference type="ARBA" id="ARBA00022695"/>
    </source>
</evidence>
<organism evidence="16 17">
    <name type="scientific">Steinernema carpocapsae</name>
    <name type="common">Entomopathogenic nematode</name>
    <dbReference type="NCBI Taxonomy" id="34508"/>
    <lineage>
        <taxon>Eukaryota</taxon>
        <taxon>Metazoa</taxon>
        <taxon>Ecdysozoa</taxon>
        <taxon>Nematoda</taxon>
        <taxon>Chromadorea</taxon>
        <taxon>Rhabditida</taxon>
        <taxon>Tylenchina</taxon>
        <taxon>Panagrolaimomorpha</taxon>
        <taxon>Strongyloidoidea</taxon>
        <taxon>Steinernematidae</taxon>
        <taxon>Steinernema</taxon>
    </lineage>
</organism>
<dbReference type="SUPFAM" id="SSF56091">
    <property type="entry name" value="DNA ligase/mRNA capping enzyme, catalytic domain"/>
    <property type="match status" value="1"/>
</dbReference>
<comment type="caution">
    <text evidence="16">The sequence shown here is derived from an EMBL/GenBank/DDBJ whole genome shotgun (WGS) entry which is preliminary data.</text>
</comment>
<dbReference type="FunFam" id="2.40.50.140:FF:000291">
    <property type="entry name" value="mRNA-capping enzyme"/>
    <property type="match status" value="1"/>
</dbReference>
<dbReference type="PROSITE" id="PS50056">
    <property type="entry name" value="TYR_PHOSPHATASE_2"/>
    <property type="match status" value="1"/>
</dbReference>
<keyword evidence="17" id="KW-1185">Reference proteome</keyword>
<dbReference type="FunFam" id="3.30.470.30:FF:000040">
    <property type="entry name" value="mRNA-capping enzyme"/>
    <property type="match status" value="1"/>
</dbReference>
<dbReference type="InterPro" id="IPR000387">
    <property type="entry name" value="Tyr_Pase_dom"/>
</dbReference>
<comment type="similarity">
    <text evidence="10">In the N-terminal section; belongs to the non-receptor class of the protein-tyrosine phosphatase family.</text>
</comment>
<sequence length="606" mass="69738">MNDDDLFSDPKGPTPRKAEQGLPDRWLYCPPMGKIVAETFLPFKTPLCALYDYQIPEPKYRFHVDDVFNVKLEEASKGAKIGLWIDLTKTARYYAKKEVTRRNCKYLKMPLAGHGSSPTEEETEKFIDAVREFRDENPNDIVAIHCTHGFNRTGFLIAAYLVEEQNCSINHSVKQFADHRHGGIYKQDYINDLVERFDGDEIVGPERPSWDSASHSELAAAAFDNNENDSGQNSSPAAKEEPKFMDGLVSGITYVTDDTMRSILQQKIKEYCGYNRDGFPGSQPVSLECSPENNNMELLKEGYMVSWKADGMRYLVLINGEDEIFAFDRDNNVFQLPLTFPHRKENRHVADTLVDCEMILDKVKHPSGLEETVPRLLIYDIVTFEGQPVGKCDFTTRFECINTELIKPRLEALKAGRIRREDEPMSVRRKDFFEISVAYKLLDKKFTSGLGHEIDGLIFQPIKKPYTAGRCDFILKWKPPSHNSIDFKLQIRKVIKEGELPQHIGFLYVQHRNEPIAEMKATRSLLPYDNKIIECTFANGQWKFMRERTDKSLPNSFNTANAVWNTMKYPVHQDALLKFCYEIGQIKKRHADHEQNGHPDGKRARR</sequence>
<evidence type="ECO:0000259" key="15">
    <source>
        <dbReference type="PROSITE" id="PS50056"/>
    </source>
</evidence>
<dbReference type="GO" id="GO:0005524">
    <property type="term" value="F:ATP binding"/>
    <property type="evidence" value="ECO:0007669"/>
    <property type="project" value="InterPro"/>
</dbReference>
<keyword evidence="8 10" id="KW-0539">Nucleus</keyword>
<dbReference type="EC" id="3.6.1.74" evidence="10"/>
<reference evidence="16 17" key="1">
    <citation type="journal article" date="2015" name="Genome Biol.">
        <title>Comparative genomics of Steinernema reveals deeply conserved gene regulatory networks.</title>
        <authorList>
            <person name="Dillman A.R."/>
            <person name="Macchietto M."/>
            <person name="Porter C.F."/>
            <person name="Rogers A."/>
            <person name="Williams B."/>
            <person name="Antoshechkin I."/>
            <person name="Lee M.M."/>
            <person name="Goodwin Z."/>
            <person name="Lu X."/>
            <person name="Lewis E.E."/>
            <person name="Goodrich-Blair H."/>
            <person name="Stock S.P."/>
            <person name="Adams B.J."/>
            <person name="Sternberg P.W."/>
            <person name="Mortazavi A."/>
        </authorList>
    </citation>
    <scope>NUCLEOTIDE SEQUENCE [LARGE SCALE GENOMIC DNA]</scope>
    <source>
        <strain evidence="16 17">ALL</strain>
    </source>
</reference>
<evidence type="ECO:0000256" key="11">
    <source>
        <dbReference type="PIRSR" id="PIRSR036958-1"/>
    </source>
</evidence>
<feature type="region of interest" description="Disordered" evidence="14">
    <location>
        <begin position="1"/>
        <end position="20"/>
    </location>
</feature>
<dbReference type="InterPro" id="IPR017074">
    <property type="entry name" value="mRNA_cap_enz_bifunc"/>
</dbReference>
<evidence type="ECO:0000256" key="7">
    <source>
        <dbReference type="ARBA" id="ARBA00023134"/>
    </source>
</evidence>
<evidence type="ECO:0000256" key="1">
    <source>
        <dbReference type="ARBA" id="ARBA00004123"/>
    </source>
</evidence>
<comment type="catalytic activity">
    <reaction evidence="10">
        <text>a 5'-end triphospho-ribonucleoside in mRNA + H2O = a 5'-end diphospho-ribonucleoside in mRNA + phosphate + H(+)</text>
        <dbReference type="Rhea" id="RHEA:67004"/>
        <dbReference type="Rhea" id="RHEA-COMP:17164"/>
        <dbReference type="Rhea" id="RHEA-COMP:17165"/>
        <dbReference type="ChEBI" id="CHEBI:15377"/>
        <dbReference type="ChEBI" id="CHEBI:15378"/>
        <dbReference type="ChEBI" id="CHEBI:43474"/>
        <dbReference type="ChEBI" id="CHEBI:167616"/>
        <dbReference type="ChEBI" id="CHEBI:167618"/>
        <dbReference type="EC" id="3.6.1.74"/>
    </reaction>
</comment>
<keyword evidence="6 10" id="KW-0506">mRNA capping</keyword>
<gene>
    <name evidence="16" type="ORF">L596_028124</name>
</gene>
<dbReference type="Gene3D" id="3.30.470.30">
    <property type="entry name" value="DNA ligase/mRNA capping enzyme"/>
    <property type="match status" value="2"/>
</dbReference>
<proteinExistence type="inferred from homology"/>
<dbReference type="InterPro" id="IPR016130">
    <property type="entry name" value="Tyr_Pase_AS"/>
</dbReference>
<feature type="binding site" evidence="13">
    <location>
        <begin position="476"/>
        <end position="478"/>
    </location>
    <ligand>
        <name>GTP</name>
        <dbReference type="ChEBI" id="CHEBI:37565"/>
    </ligand>
</feature>
<dbReference type="EC" id="2.7.7.50" evidence="10"/>
<protein>
    <recommendedName>
        <fullName evidence="10">mRNA-capping enzyme</fullName>
    </recommendedName>
    <domain>
        <recommendedName>
            <fullName evidence="10">mRNA 5'-triphosphate monophosphatase</fullName>
            <ecNumber evidence="10">3.6.1.74</ecNumber>
        </recommendedName>
        <alternativeName>
            <fullName evidence="10">mRNA 5'-phosphatase</fullName>
        </alternativeName>
    </domain>
    <domain>
        <recommendedName>
            <fullName evidence="10">mRNA guanylyltransferase</fullName>
            <ecNumber evidence="10">2.7.7.50</ecNumber>
        </recommendedName>
        <alternativeName>
            <fullName evidence="10">GTP--RNA guanylyltransferase</fullName>
            <shortName evidence="10">GTase</shortName>
        </alternativeName>
    </domain>
</protein>
<dbReference type="Gene3D" id="2.40.50.140">
    <property type="entry name" value="Nucleic acid-binding proteins"/>
    <property type="match status" value="1"/>
</dbReference>
<dbReference type="GO" id="GO:0004721">
    <property type="term" value="F:phosphoprotein phosphatase activity"/>
    <property type="evidence" value="ECO:0007669"/>
    <property type="project" value="UniProtKB-UniRule"/>
</dbReference>
<dbReference type="CDD" id="cd07895">
    <property type="entry name" value="Adenylation_mRNA_capping"/>
    <property type="match status" value="1"/>
</dbReference>
<dbReference type="Pfam" id="PF01331">
    <property type="entry name" value="mRNA_cap_enzyme"/>
    <property type="match status" value="1"/>
</dbReference>
<dbReference type="GO" id="GO:0005634">
    <property type="term" value="C:nucleus"/>
    <property type="evidence" value="ECO:0007669"/>
    <property type="project" value="UniProtKB-SubCell"/>
</dbReference>
<dbReference type="PIRSF" id="PIRSF036958">
    <property type="entry name" value="mRNA_capping_HCE"/>
    <property type="match status" value="1"/>
</dbReference>
<dbReference type="InterPro" id="IPR013846">
    <property type="entry name" value="mRNA_cap_enzyme_C"/>
</dbReference>
<dbReference type="InterPro" id="IPR012340">
    <property type="entry name" value="NA-bd_OB-fold"/>
</dbReference>
<feature type="binding site" evidence="13">
    <location>
        <begin position="355"/>
        <end position="357"/>
    </location>
    <ligand>
        <name>GTP</name>
        <dbReference type="ChEBI" id="CHEBI:37565"/>
    </ligand>
</feature>
<dbReference type="AlphaFoldDB" id="A0A4U5LXL8"/>
<comment type="catalytic activity">
    <reaction evidence="9">
        <text>a 5'-end diphospho-ribonucleoside in mRNA + GTP + H(+) = a 5'-end (5'-triphosphoguanosine)-ribonucleoside in mRNA + diphosphate</text>
        <dbReference type="Rhea" id="RHEA:67012"/>
        <dbReference type="Rhea" id="RHEA-COMP:17165"/>
        <dbReference type="Rhea" id="RHEA-COMP:17166"/>
        <dbReference type="ChEBI" id="CHEBI:15378"/>
        <dbReference type="ChEBI" id="CHEBI:33019"/>
        <dbReference type="ChEBI" id="CHEBI:37565"/>
        <dbReference type="ChEBI" id="CHEBI:167616"/>
        <dbReference type="ChEBI" id="CHEBI:167617"/>
        <dbReference type="EC" id="2.7.7.50"/>
    </reaction>
    <physiologicalReaction direction="left-to-right" evidence="9">
        <dbReference type="Rhea" id="RHEA:67013"/>
    </physiologicalReaction>
</comment>
<comment type="similarity">
    <text evidence="10">In the C-terminal section; belongs to the eukaryotic GTase family.</text>
</comment>
<name>A0A4U5LXL8_STECR</name>
<feature type="binding site" evidence="13">
    <location>
        <begin position="546"/>
        <end position="551"/>
    </location>
    <ligand>
        <name>GTP</name>
        <dbReference type="ChEBI" id="CHEBI:37565"/>
    </ligand>
</feature>
<evidence type="ECO:0000256" key="8">
    <source>
        <dbReference type="ARBA" id="ARBA00023242"/>
    </source>
</evidence>
<evidence type="ECO:0000256" key="12">
    <source>
        <dbReference type="PIRSR" id="PIRSR036958-2"/>
    </source>
</evidence>
<dbReference type="InterPro" id="IPR001339">
    <property type="entry name" value="mRNA_cap_enzyme_adenylation"/>
</dbReference>
<keyword evidence="7 10" id="KW-0342">GTP-binding</keyword>
<evidence type="ECO:0000313" key="17">
    <source>
        <dbReference type="Proteomes" id="UP000298663"/>
    </source>
</evidence>
<feature type="domain" description="Tyrosine specific protein phosphatases" evidence="15">
    <location>
        <begin position="124"/>
        <end position="191"/>
    </location>
</feature>
<evidence type="ECO:0000256" key="10">
    <source>
        <dbReference type="PIRNR" id="PIRNR036958"/>
    </source>
</evidence>
<dbReference type="GO" id="GO:0006370">
    <property type="term" value="P:7-methylguanosine mRNA capping"/>
    <property type="evidence" value="ECO:0007669"/>
    <property type="project" value="UniProtKB-UniRule"/>
</dbReference>
<evidence type="ECO:0000313" key="16">
    <source>
        <dbReference type="EMBL" id="TKR60943.1"/>
    </source>
</evidence>
<dbReference type="GO" id="GO:0140818">
    <property type="term" value="F:mRNA 5'-triphosphate monophosphatase activity"/>
    <property type="evidence" value="ECO:0007669"/>
    <property type="project" value="UniProtKB-EC"/>
</dbReference>
<dbReference type="PROSITE" id="PS00383">
    <property type="entry name" value="TYR_PHOSPHATASE_1"/>
    <property type="match status" value="1"/>
</dbReference>
<accession>A0A4U5LXL8</accession>
<dbReference type="InterPro" id="IPR029021">
    <property type="entry name" value="Prot-tyrosine_phosphatase-like"/>
</dbReference>
<dbReference type="EMBL" id="AZBU02000011">
    <property type="protein sequence ID" value="TKR60943.1"/>
    <property type="molecule type" value="Genomic_DNA"/>
</dbReference>
<dbReference type="GO" id="GO:0005525">
    <property type="term" value="F:GTP binding"/>
    <property type="evidence" value="ECO:0007669"/>
    <property type="project" value="UniProtKB-UniRule"/>
</dbReference>
<keyword evidence="4 10" id="KW-0548">Nucleotidyltransferase</keyword>
<dbReference type="Proteomes" id="UP000298663">
    <property type="component" value="Unassembled WGS sequence"/>
</dbReference>
<dbReference type="STRING" id="34508.A0A4U5LXL8"/>
<dbReference type="PANTHER" id="PTHR10367:SF17">
    <property type="entry name" value="MRNA-CAPPING ENZYME"/>
    <property type="match status" value="1"/>
</dbReference>
<feature type="binding site" evidence="13">
    <location>
        <position position="313"/>
    </location>
    <ligand>
        <name>GTP</name>
        <dbReference type="ChEBI" id="CHEBI:37565"/>
    </ligand>
</feature>
<dbReference type="InterPro" id="IPR051029">
    <property type="entry name" value="mRNA_Capping_Enz/RNA_Phosphat"/>
</dbReference>
<reference evidence="16 17" key="2">
    <citation type="journal article" date="2019" name="G3 (Bethesda)">
        <title>Hybrid Assembly of the Genome of the Entomopathogenic Nematode Steinernema carpocapsae Identifies the X-Chromosome.</title>
        <authorList>
            <person name="Serra L."/>
            <person name="Macchietto M."/>
            <person name="Macias-Munoz A."/>
            <person name="McGill C.J."/>
            <person name="Rodriguez I.M."/>
            <person name="Rodriguez B."/>
            <person name="Murad R."/>
            <person name="Mortazavi A."/>
        </authorList>
    </citation>
    <scope>NUCLEOTIDE SEQUENCE [LARGE SCALE GENOMIC DNA]</scope>
    <source>
        <strain evidence="16 17">ALL</strain>
    </source>
</reference>
<dbReference type="PANTHER" id="PTHR10367">
    <property type="entry name" value="MRNA-CAPPING ENZYME"/>
    <property type="match status" value="1"/>
</dbReference>
<comment type="function">
    <text evidence="10">Bifunctional mRNA-capping enzyme exhibiting RNA 5'-triphosphate monophosphatase activity in the N-terminal part and mRNA guanylyltransferase activity in the C-terminal part. Catalyzes the first two steps of cap formation: by removing the gamma-phosphate from the 5'-triphosphate end of nascent mRNA to yield a diphosphate end, and by transferring the GMP moiety of GTP to the 5'-diphosphate terminus of RNA via a covalent enzyme-GMP reaction intermediate.</text>
</comment>
<evidence type="ECO:0000256" key="13">
    <source>
        <dbReference type="PIRSR" id="PIRSR036958-3"/>
    </source>
</evidence>